<feature type="domain" description="Bacterial Ig-like" evidence="3">
    <location>
        <begin position="3880"/>
        <end position="3975"/>
    </location>
</feature>
<dbReference type="HOGENOM" id="CLU_223369_0_0_6"/>
<feature type="domain" description="Bacterial Ig-like" evidence="3">
    <location>
        <begin position="4076"/>
        <end position="4171"/>
    </location>
</feature>
<feature type="domain" description="Bacterial Ig-like" evidence="3">
    <location>
        <begin position="2508"/>
        <end position="2603"/>
    </location>
</feature>
<sequence length="4480" mass="456048">MNKLTLIVELPDGTQQTLVLSKLQILAALNGVVYTLVEQDTQRVPEELVLKRKGDDLYIEVDGVPIAQIDGFYSAEMNAIFSADGTLTPGYGMAVTSSDVLEGSLVNDNGEATVVWAAQESGLSPLVWTGGILAGGIVAAVALSGGGGGTETIAPKDSSADAVVVNAIANDNVVNSGEATEGFNITGSGETGATVNLTFESAIILAAGNTAIVDGDGNWTVAVTSTDIAAMGEGAELISVTQTDIAGNMSAPSVKTIDIDTTAPTARSMAASPMVARDDQGSVQGDLTSGDSTDDTTLILSGSNEAGSRVNVYNGSTLLGAATISGTTWRYSATIVDGTSYQFNAQETDAAGNESAVTSNFAVTGDTTAPTASSMAASPMVVSDDQGSVQGDFTDGDSTDDTALILSGSNEAGSRVNVYNGSTLLGAATISGTTWSYSATVTDGTSYQFNTKETDAAGNESVATSNFAVTGDTTAPTASSMVASDDQGSVQGDLSDGDSTDDTMLVLSGSNEAGSRVNVYSGSTLLGAATISGTTWSYSATVTDGTSYQFNAQETDAAGNESVVTSNFAVTGDTTAPTASSMAESPMVVSDNQGSVTGDLTSGDSTDDTALVLSGSNEAGSSINVYNGGVLLGAATISGTTWRYSATVTDGTAYQFNTQETDAAGNESPATSNFSVTGDMTAPTASSMAASPMVVSDDQGSVQGDLTSGDSTDDTALILSGSNEAGSSVNVYNGSTLLGAATISGTTWSYSATVTDGTSYQFNTKETDAAGNESVATSNFAVTGDTTAPTASSMVASDDQGSVQGDLSDGDSTDDTTLILSGSNEAGSRVNVYNGSTLLGAATVTGTGWIYNAHVADGTTYQFNTQETDVAGNESPATSDFAVTGDTTAPTASSMAASPMVVSDDQGSVQGDLTSGDSTDDTTLILSGSNEAGSKVNVYSGSTLLGAATISGTTWRYSATIVDGTSYQFNAQETDAAGNESVVTSNFAVTGDTTAPTASSMAESPMVVSDNQGSVTGDLTSGDSTDDTALVLSGSNEAGSSINVYNGGVLLGAATISGTTWRYSATVTDGTAYQFNTQETDAAGNESPATSNFSVTGDMTAPTASSMAASPMVVSDDQGSVQGDLTSGDSTDDTALILSGSNEAGSSVNVYNGSTLLGAATISGTTWSYSATVTDGTSYQFNTKETDAAGNESVATSNFAVTGDTTAPTASSMVASDDQGSVQGDLSDGDSTDDTTLILSGSNEAGSRVNVYNGSTLLGAATVTGTGWIYNAHVADGTTYQFNTQETDVAGNESPATSDFAVTGDTTAPTASSMAASPMVVSDDQGSVQGDLTSGDSTDDTTLILSGSNEAGSKVNVYSGSTLLGAATISGTTWRYSATVTDGTAYQFNTQETDAAGNESPATSNFSVTGDTTAPTASSMAASPMVVSDNQGSVTGDLASGDSTDDTALVLSGSNEAGSKVNVYSGNTLLGAATISGTTWRYSATVADGTAYQFNTQETDAAGNESPATSNFSVTGDTTAPTASSMAASPMVISDNQGSVTGDLTSGDSTDDTALVLSGSNEAGSSINVYNGGVLLGAATISGTTWRYSATVTDGTAYQFNTQETDAAGNESPATSNFSVTGDTTAPTVAITDNTVDTATGEVIYTFTFPEAVNDFTVADVTVTGGSKVGSFDSGVDGDSVYTLVVTPDANSITDMTVNVAADIAKDTAGNNNLVATESVQAVDTVIPTVAISDNTTGTAIGEVIYTFNFSEAMSGFTIDDVILTGGAKGTFTEVSASQYTLVVTPDANSITDMTVNVAADIAKDPAGNNNLVATESVQAVDTVIPTVAISDNTTGTAIGEVIYTFNFSEAMSGFTIDDVILTGGAKGTFTEVSASEYTLVVTPDANSITDMTVNVAADIAKDTAGNNNLVATESVQAVDTVIPTVTISDNTTGTAIGEVIYTFNFSEAMSGFTANDVTLTGGTKGTFTEVSVSQYTLVVTPDANSITDMTVNVAADIAKDPAGNNNLVATESVQAVDTVIPTVTISDNTTGTAIGEVIYTFNFSEAMSGFTANDVTLTGGTKGTFTEVSASQYTLVVTPDANSITDMTVNVAADIAKDPAGNNNLVATESVQVLDTVIPTVTISDNTTGTAIGEVIYTFNFSEAMSGFTANDVTLTGGTKGTFTEVSASQYTLVVTPDANSITDMTVNVAADIAKDPAGNNNLVATESVQVLDTVIPTVTISDNTTGTAIGEVIYTFNFSEAMSGFTANDVTLTGGTKGTFTEVSASQYTLVVTPDANSITDMTVNVAADIAKDPAGNNNLVATESVQAVDTVIPTVAISDNTTGTAIGEVIYTFNFSEAMSGFTIDDVILTGGTKGTFTEVSASQYTLVVTPSANSITDMTVNVAADIAKDTAGNNNLVATESVQAVDTVIPTVTISDNTTGTAIGEVIYTFNFSEAMSGFTIDDVTLTGGTKGTFTEVSASQYTLVVTPDANSITDMTVNVAADIAKDPAGNNNLVATESVQAVDTVIPTVTISDNTTGTAIGEVIYSFNFSEAMSGFTANDVILMGGTKGTFTEVSASQYTLVVTPDANSTTNMTVNVAADIAKDTAGNNNLVATESVQAVDTVIPTVTISDNTTGTAIGEVIYTFNFSEAMSGFTIDDVTLTGGAKGTFTEVSASQYTLVVTPDANSITDMTVNVAADIAKDPAGNNNLVATESVQAVDTVIPTVAISDNTTGTAIGEVIYTFNFSEAMSGFTIDDVILTGGTKGTFTEVSASQYTLVVTPDANSITEMTVNVAADIAKDTAGNNSLVATESVQAVDTVIPTVTISDNTTGTAIGEVIYTFNFSEAMSGFTIDDVILTGGTKGTFTEVSASQYTLVVTPDANSITDMTVNVAADIAKDPAGNNNLVATESVQVLDTVIPTVTISDNTTGTAIGEVIYTFNFSEAMSGFTANDVTLTGGTKGTFTEVSASQYTLVVTPDANSTTNMTVNVAADIAKDTAGNNNLVATESVQAVDTVIPTVTISDNTTGTAIGEVTYTFNFSEAMSGFTANDVTLTGGTKGTFTEVSASQYTLVVTPDANSTTNMTVNVAADIAKDTAGNNNLVATESVQAVDTVIPTVTITDNTTGTAIGEVIYTFNFSEAMSGFTANDVTLTGGTKGTFTEVSASQYTLVVTPDANSTTNMTVNVAADIAKDTAGNNNLVATESVQAVDTVIPTVTITDNTTGTAIGEVIYSFNFSEAMSGFTANDVILMGGTKGTFTEVSASQYTLVVTPDANSITDMTVNVAADIAKDPAGNNNLAATESVQAVDTVIPTVTISDNTTGTAIGEVIYSFNFSEAMSGFAIDDVILTGGTKGTFTEISASQYTLVVTPDANSITDMTVNVATDIAKDPAGNNNLAATESVQAVDTVIPTVTISDNTTGTAIGEVIYSFNFSEAMSGFAIDDVILTGGTKGTFTEISASQYTLVVTPDANSITDMTVNVAADIAKDTAGNNNLVATESVQAVDTVIPTVAISDNTTGTAIGEVIYTFNFSEAMSGFTANDVTLTGGTKGTFTEVSASQYTLVVTPDANSTTNMTVNVAADIAKDTAGNNNLVATESVQAVDTVIPTVTISDNTTGTAIGEVTYTFNFSEAMSGFTANDVTLTGGTKGTFTEVSASQYTLVVTPDANSTTNMTVNVAADIAKDTAGNNNLVATESVQAVDTVIPTVTITDNTTGTAIGEVIYSFNFSEAMSGFTANDVILTGGTKGTFTEISASQYTLVVTPDANSTTNMTVNVAADIAKDTAGNNNLVATESVQAVDTVIPTVAISDNTTGTAIGEVIYTFNFSEAMSGFTANDVILTGGTKGTFTEISASQYTLVVTPDANSTTNMTVNVAADIAKDTAGNNNLVATESVQAVDTVIPTVAISDNTTGTAIGEVIYTFNFSEAMSGFTANDVILMGGTKGTFTEVSASQYTLVVTPSANSITDMTVNVAADIAKDTAGNNNLVATESVQAVDTVIPTVAISDNTTGTAIGEVIYTFNFSEAMSGFTIDDVTLTGGAKGTFTEVSASQYTLVVTPSANSITDMTVNVAADIAKDTAGNNNLVATESVQAVDTVIPTVAISDNTTGTAIGEVIYTFNFSEAMSGFTANDVTLIGGTKGTFTEVSASQYTLVVTPDANSITDMTVNVAADIAKDTAGNNNLAATESVQAVDTEVPTTTITGAVYNEANNTLVLTGTNITTLLSGAEDVNTDLKANLNWSKLHWDMDNDNNDTNNVPFTVDDIKSAVATNNSTFTITLNDSKAAALEGDVNLLANGGSDNLDIATGFVGDTAGNIATTDDYNGEINDASVVVFDLVNGVSSSHSGRIFDANIDYTVYILVDSANLEFKTVSDESWGRWTAANNLDASDQVIIVGNAGLIDLNGADAGNLADSMVAGSANKLEIRNTKITTGYKQGVSIMRTGFFKETTSFSSVQHMVQGKLWKGTVADMRGTTVGSTPVDHYLQSMPIHVLTSQGLAP</sequence>
<feature type="compositionally biased region" description="Low complexity" evidence="1">
    <location>
        <begin position="1307"/>
        <end position="1322"/>
    </location>
</feature>
<dbReference type="InterPro" id="IPR013783">
    <property type="entry name" value="Ig-like_fold"/>
</dbReference>
<dbReference type="eggNOG" id="COG2911">
    <property type="taxonomic scope" value="Bacteria"/>
</dbReference>
<dbReference type="OrthoDB" id="6272617at2"/>
<feature type="domain" description="Bacterial Ig-like" evidence="3">
    <location>
        <begin position="1920"/>
        <end position="2015"/>
    </location>
</feature>
<protein>
    <submittedName>
        <fullName evidence="4">Hemagglutinin/hemolysin-related protein</fullName>
    </submittedName>
</protein>
<feature type="domain" description="Bacterial Ig-like" evidence="3">
    <location>
        <begin position="3586"/>
        <end position="3681"/>
    </location>
</feature>
<dbReference type="eggNOG" id="COG3210">
    <property type="taxonomic scope" value="Bacteria"/>
</dbReference>
<evidence type="ECO:0000313" key="5">
    <source>
        <dbReference type="Proteomes" id="UP000000639"/>
    </source>
</evidence>
<dbReference type="PANTHER" id="PTHR34677:SF3">
    <property type="entry name" value="BACTERIAL IG-LIKE DOMAIN-CONTAINING PROTEIN"/>
    <property type="match status" value="1"/>
</dbReference>
<dbReference type="NCBIfam" id="NF033510">
    <property type="entry name" value="Ca_tandemer"/>
    <property type="match status" value="1"/>
</dbReference>
<feature type="domain" description="Bacterial Ig-like" evidence="3">
    <location>
        <begin position="2410"/>
        <end position="2505"/>
    </location>
</feature>
<feature type="domain" description="Bacterial Ig-like" evidence="3">
    <location>
        <begin position="2606"/>
        <end position="2701"/>
    </location>
</feature>
<feature type="region of interest" description="Disordered" evidence="1">
    <location>
        <begin position="1209"/>
        <end position="1233"/>
    </location>
</feature>
<dbReference type="KEGG" id="pin:Ping_2848"/>
<dbReference type="InterPro" id="IPR044016">
    <property type="entry name" value="Big_13"/>
</dbReference>
<dbReference type="Gene3D" id="2.60.40.10">
    <property type="entry name" value="Immunoglobulins"/>
    <property type="match status" value="14"/>
</dbReference>
<feature type="region of interest" description="Disordered" evidence="1">
    <location>
        <begin position="888"/>
        <end position="919"/>
    </location>
</feature>
<dbReference type="RefSeq" id="WP_011771108.1">
    <property type="nucleotide sequence ID" value="NC_008709.1"/>
</dbReference>
<accession>A1SYI9</accession>
<feature type="compositionally biased region" description="Polar residues" evidence="1">
    <location>
        <begin position="1209"/>
        <end position="1222"/>
    </location>
</feature>
<feature type="region of interest" description="Disordered" evidence="1">
    <location>
        <begin position="477"/>
        <end position="499"/>
    </location>
</feature>
<feature type="domain" description="Bacterial Ig-like" evidence="3">
    <location>
        <begin position="1724"/>
        <end position="1819"/>
    </location>
</feature>
<feature type="domain" description="Bacterial Ig-like" evidence="2">
    <location>
        <begin position="1424"/>
        <end position="1518"/>
    </location>
</feature>
<organism evidence="4 5">
    <name type="scientific">Psychromonas ingrahamii (strain DSM 17664 / CCUG 51855 / 37)</name>
    <dbReference type="NCBI Taxonomy" id="357804"/>
    <lineage>
        <taxon>Bacteria</taxon>
        <taxon>Pseudomonadati</taxon>
        <taxon>Pseudomonadota</taxon>
        <taxon>Gammaproteobacteria</taxon>
        <taxon>Alteromonadales</taxon>
        <taxon>Psychromonadaceae</taxon>
        <taxon>Psychromonas</taxon>
    </lineage>
</organism>
<feature type="domain" description="Bacterial Ig-like" evidence="3">
    <location>
        <begin position="2116"/>
        <end position="2211"/>
    </location>
</feature>
<name>A1SYI9_PSYIN</name>
<keyword evidence="5" id="KW-1185">Reference proteome</keyword>
<feature type="domain" description="Bacterial Ig-like" evidence="3">
    <location>
        <begin position="2900"/>
        <end position="2995"/>
    </location>
</feature>
<gene>
    <name evidence="4" type="ordered locus">Ping_2848</name>
</gene>
<feature type="domain" description="Bacterial Ig-like" evidence="3">
    <location>
        <begin position="2704"/>
        <end position="2798"/>
    </location>
</feature>
<feature type="compositionally biased region" description="Polar residues" evidence="1">
    <location>
        <begin position="790"/>
        <end position="803"/>
    </location>
</feature>
<dbReference type="Proteomes" id="UP000000639">
    <property type="component" value="Chromosome"/>
</dbReference>
<evidence type="ECO:0000256" key="1">
    <source>
        <dbReference type="SAM" id="MobiDB-lite"/>
    </source>
</evidence>
<feature type="region of interest" description="Disordered" evidence="1">
    <location>
        <begin position="270"/>
        <end position="294"/>
    </location>
</feature>
<feature type="domain" description="Bacterial Ig-like" evidence="3">
    <location>
        <begin position="3978"/>
        <end position="4073"/>
    </location>
</feature>
<feature type="domain" description="Bacterial Ig-like" evidence="3">
    <location>
        <begin position="3684"/>
        <end position="3779"/>
    </location>
</feature>
<feature type="domain" description="Bacterial Ig-like" evidence="3">
    <location>
        <begin position="3292"/>
        <end position="3387"/>
    </location>
</feature>
<evidence type="ECO:0000259" key="3">
    <source>
        <dbReference type="Pfam" id="PF19078"/>
    </source>
</evidence>
<dbReference type="STRING" id="357804.Ping_2848"/>
<feature type="domain" description="Bacterial Ig-like" evidence="3">
    <location>
        <begin position="2998"/>
        <end position="3093"/>
    </location>
</feature>
<dbReference type="EMBL" id="CP000510">
    <property type="protein sequence ID" value="ABM04554.1"/>
    <property type="molecule type" value="Genomic_DNA"/>
</dbReference>
<feature type="domain" description="Bacterial Ig-like" evidence="3">
    <location>
        <begin position="1822"/>
        <end position="1917"/>
    </location>
</feature>
<feature type="domain" description="Bacterial Ig-like" evidence="3">
    <location>
        <begin position="2802"/>
        <end position="2897"/>
    </location>
</feature>
<feature type="compositionally biased region" description="Polar residues" evidence="1">
    <location>
        <begin position="1400"/>
        <end position="1412"/>
    </location>
</feature>
<dbReference type="Pfam" id="PF19077">
    <property type="entry name" value="Big_13"/>
    <property type="match status" value="1"/>
</dbReference>
<dbReference type="Pfam" id="PF19078">
    <property type="entry name" value="Big_12"/>
    <property type="match status" value="26"/>
</dbReference>
<feature type="region of interest" description="Disordered" evidence="1">
    <location>
        <begin position="1393"/>
        <end position="1421"/>
    </location>
</feature>
<feature type="domain" description="Bacterial Ig-like" evidence="3">
    <location>
        <begin position="3096"/>
        <end position="3191"/>
    </location>
</feature>
<proteinExistence type="predicted"/>
<feature type="region of interest" description="Disordered" evidence="1">
    <location>
        <begin position="790"/>
        <end position="813"/>
    </location>
</feature>
<feature type="compositionally biased region" description="Polar residues" evidence="1">
    <location>
        <begin position="477"/>
        <end position="490"/>
    </location>
</feature>
<feature type="domain" description="Bacterial Ig-like" evidence="3">
    <location>
        <begin position="3194"/>
        <end position="3289"/>
    </location>
</feature>
<feature type="compositionally biased region" description="Low complexity" evidence="1">
    <location>
        <begin position="888"/>
        <end position="903"/>
    </location>
</feature>
<dbReference type="eggNOG" id="COG2931">
    <property type="taxonomic scope" value="Bacteria"/>
</dbReference>
<feature type="domain" description="Bacterial Ig-like" evidence="3">
    <location>
        <begin position="2018"/>
        <end position="2113"/>
    </location>
</feature>
<feature type="domain" description="Bacterial Ig-like" evidence="3">
    <location>
        <begin position="1623"/>
        <end position="1721"/>
    </location>
</feature>
<feature type="domain" description="Bacterial Ig-like" evidence="3">
    <location>
        <begin position="2312"/>
        <end position="2407"/>
    </location>
</feature>
<feature type="domain" description="Bacterial Ig-like" evidence="3">
    <location>
        <begin position="3390"/>
        <end position="3485"/>
    </location>
</feature>
<feature type="region of interest" description="Disordered" evidence="1">
    <location>
        <begin position="1307"/>
        <end position="1338"/>
    </location>
</feature>
<feature type="compositionally biased region" description="Low complexity" evidence="1">
    <location>
        <begin position="285"/>
        <end position="294"/>
    </location>
</feature>
<dbReference type="InterPro" id="IPR044048">
    <property type="entry name" value="Big_12"/>
</dbReference>
<feature type="domain" description="Bacterial Ig-like" evidence="3">
    <location>
        <begin position="3488"/>
        <end position="3583"/>
    </location>
</feature>
<evidence type="ECO:0000259" key="2">
    <source>
        <dbReference type="Pfam" id="PF19077"/>
    </source>
</evidence>
<feature type="domain" description="Bacterial Ig-like" evidence="3">
    <location>
        <begin position="3782"/>
        <end position="3877"/>
    </location>
</feature>
<dbReference type="eggNOG" id="COG3897">
    <property type="taxonomic scope" value="Bacteria"/>
</dbReference>
<feature type="domain" description="Bacterial Ig-like" evidence="3">
    <location>
        <begin position="2214"/>
        <end position="2309"/>
    </location>
</feature>
<reference evidence="4 5" key="1">
    <citation type="submission" date="2007-01" db="EMBL/GenBank/DDBJ databases">
        <title>Complete sequence of Psychromonas ingrahamii 37.</title>
        <authorList>
            <consortium name="US DOE Joint Genome Institute"/>
            <person name="Copeland A."/>
            <person name="Lucas S."/>
            <person name="Lapidus A."/>
            <person name="Barry K."/>
            <person name="Detter J.C."/>
            <person name="Glavina del Rio T."/>
            <person name="Hammon N."/>
            <person name="Israni S."/>
            <person name="Dalin E."/>
            <person name="Tice H."/>
            <person name="Pitluck S."/>
            <person name="Thompson L.S."/>
            <person name="Brettin T."/>
            <person name="Bruce D."/>
            <person name="Han C."/>
            <person name="Tapia R."/>
            <person name="Schmutz J."/>
            <person name="Larimer F."/>
            <person name="Land M."/>
            <person name="Hauser L."/>
            <person name="Kyrpides N."/>
            <person name="Ivanova N."/>
            <person name="Staley J."/>
            <person name="Richardson P."/>
        </authorList>
    </citation>
    <scope>NUCLEOTIDE SEQUENCE [LARGE SCALE GENOMIC DNA]</scope>
    <source>
        <strain evidence="4 5">37</strain>
    </source>
</reference>
<dbReference type="PANTHER" id="PTHR34677">
    <property type="match status" value="1"/>
</dbReference>
<evidence type="ECO:0000313" key="4">
    <source>
        <dbReference type="EMBL" id="ABM04554.1"/>
    </source>
</evidence>